<evidence type="ECO:0000313" key="2">
    <source>
        <dbReference type="EMBL" id="KPQ36235.1"/>
    </source>
</evidence>
<dbReference type="Pfam" id="PF00873">
    <property type="entry name" value="ACR_tran"/>
    <property type="match status" value="1"/>
</dbReference>
<feature type="transmembrane region" description="Helical" evidence="1">
    <location>
        <begin position="548"/>
        <end position="568"/>
    </location>
</feature>
<feature type="transmembrane region" description="Helical" evidence="1">
    <location>
        <begin position="900"/>
        <end position="919"/>
    </location>
</feature>
<reference evidence="2 3" key="1">
    <citation type="submission" date="2015-09" db="EMBL/GenBank/DDBJ databases">
        <title>Identification and resolution of microdiversity through metagenomic sequencing of parallel consortia.</title>
        <authorList>
            <person name="Nelson W.C."/>
            <person name="Romine M.F."/>
            <person name="Lindemann S.R."/>
        </authorList>
    </citation>
    <scope>NUCLEOTIDE SEQUENCE [LARGE SCALE GENOMIC DNA]</scope>
    <source>
        <strain evidence="2">Ana</strain>
    </source>
</reference>
<feature type="transmembrane region" description="Helical" evidence="1">
    <location>
        <begin position="481"/>
        <end position="503"/>
    </location>
</feature>
<feature type="transmembrane region" description="Helical" evidence="1">
    <location>
        <begin position="998"/>
        <end position="1016"/>
    </location>
</feature>
<accession>A0A0P7ZS01</accession>
<feature type="transmembrane region" description="Helical" evidence="1">
    <location>
        <begin position="381"/>
        <end position="401"/>
    </location>
</feature>
<organism evidence="2 3">
    <name type="scientific">Phormidesmis priestleyi Ana</name>
    <dbReference type="NCBI Taxonomy" id="1666911"/>
    <lineage>
        <taxon>Bacteria</taxon>
        <taxon>Bacillati</taxon>
        <taxon>Cyanobacteriota</taxon>
        <taxon>Cyanophyceae</taxon>
        <taxon>Leptolyngbyales</taxon>
        <taxon>Leptolyngbyaceae</taxon>
        <taxon>Phormidesmis</taxon>
    </lineage>
</organism>
<feature type="transmembrane region" description="Helical" evidence="1">
    <location>
        <begin position="954"/>
        <end position="977"/>
    </location>
</feature>
<dbReference type="Gene3D" id="3.30.70.1430">
    <property type="entry name" value="Multidrug efflux transporter AcrB pore domain"/>
    <property type="match status" value="2"/>
</dbReference>
<dbReference type="GO" id="GO:0005886">
    <property type="term" value="C:plasma membrane"/>
    <property type="evidence" value="ECO:0007669"/>
    <property type="project" value="TreeGrafter"/>
</dbReference>
<dbReference type="Gene3D" id="3.30.2090.10">
    <property type="entry name" value="Multidrug efflux transporter AcrB TolC docking domain, DN and DC subdomains"/>
    <property type="match status" value="2"/>
</dbReference>
<gene>
    <name evidence="2" type="ORF">HLUCCA11_06800</name>
</gene>
<comment type="caution">
    <text evidence="2">The sequence shown here is derived from an EMBL/GenBank/DDBJ whole genome shotgun (WGS) entry which is preliminary data.</text>
</comment>
<dbReference type="PATRIC" id="fig|1666911.3.peg.4956"/>
<dbReference type="Gene3D" id="3.30.70.1440">
    <property type="entry name" value="Multidrug efflux transporter AcrB pore domain"/>
    <property type="match status" value="1"/>
</dbReference>
<keyword evidence="1" id="KW-0472">Membrane</keyword>
<dbReference type="Gene3D" id="1.20.1640.10">
    <property type="entry name" value="Multidrug efflux transporter AcrB transmembrane domain"/>
    <property type="match status" value="2"/>
</dbReference>
<dbReference type="InterPro" id="IPR027463">
    <property type="entry name" value="AcrB_DN_DC_subdom"/>
</dbReference>
<dbReference type="SUPFAM" id="SSF82693">
    <property type="entry name" value="Multidrug efflux transporter AcrB pore domain, PN1, PN2, PC1 and PC2 subdomains"/>
    <property type="match status" value="2"/>
</dbReference>
<proteinExistence type="predicted"/>
<dbReference type="STRING" id="1666911.HLUCCA11_06800"/>
<dbReference type="PANTHER" id="PTHR32063">
    <property type="match status" value="1"/>
</dbReference>
<evidence type="ECO:0000256" key="1">
    <source>
        <dbReference type="SAM" id="Phobius"/>
    </source>
</evidence>
<sequence length="1069" mass="115974">MSSASGPVVPSHPGVEKASRFARFFFLKPIFGILLALLLTVGGLLAYFSLVKESNPDINIATAIVTTTWGGADPTTIEQQVTNELESEIQSVEGLKSIQSASYDGFSLINVEFNSNADVDQSIQRLRDAVALAEPDLPSEADQPVVEQVSVNDAPIITLALFGDLDPTVLSQAAEDLQDRLEDVPGVTEVNLGGAREEVVQIQLNPSRLAALELSPEAIANSIRSANVDAPLNQIESDAIGTQVRLYGKFRRLEDLRQLPVARIDNRVVRLEEVASVRRELAQEETRAAISWEGTPYEPVVSVGVTKVPGQDSIAVINSVLAEVEAAQSSSEWPFGLDYRVTANDADIIWEQLGSLFVNALQAMAAVFVILFIALSWREALIAGLSIPLTFLGTLAVLWLLGQTLNNMVLIGMVLALGILVDVFILMMEGMHEGIFVSGLSFNQAALRTVRTYSGPAFAGQLTTILAMTPLMSISGTLGKFIRVLPITAVTCLILSFVIALFVDIPLSRYLLAGIKKNHQKSRIDRLSERASERFSRWSLRYTVRNKAIARAWSLGALALFICSIFAFTQLPVTFFPEQDSRKLSINVELAPTTTLNTSQAVADDIGRLLSEKDYFESVIKYTGQRSNLVSSGELQPTEGSYLVGFSAVFEPEDERELISYEYLDDLRDELEAALQQYPGASLVVNAQSATGAGDPIQIELSGDDITQLRQISAEVQQALRQIPGSSDVRDNLGDLQPDLQLVPRREALDFYGLTAQAVTTQARYYTTAVDVGDFDLGGNEEDLEIRLSTAWPSRNGEVGGPTRRDELNLIRFFGSNADNEVIPVGAVVDPVQSESALSITHRGGERTVTVLSKTSDRTVGEILGDLEPKLTELQESWPAGYQYSLGGETEDQAETFGSAGQALAIAILLVFSVLVIQLSSFRQPFIILFTIPLALIGTFVGYFIFLIPFSFSTFIGVIALVGVVVNDAIVMVDTMNGYQAEGMTVQKAAANGVADRLRPILTTSVTTIIGLIPLALSDPTWMPLCAAIIFGLIAATGTALIIVPCLYLQFTPKTEHRNSELLTHSPST</sequence>
<name>A0A0P7ZS01_9CYAN</name>
<feature type="transmembrane region" description="Helical" evidence="1">
    <location>
        <begin position="926"/>
        <end position="948"/>
    </location>
</feature>
<dbReference type="Proteomes" id="UP000050465">
    <property type="component" value="Unassembled WGS sequence"/>
</dbReference>
<feature type="transmembrane region" description="Helical" evidence="1">
    <location>
        <begin position="356"/>
        <end position="375"/>
    </location>
</feature>
<dbReference type="SUPFAM" id="SSF82714">
    <property type="entry name" value="Multidrug efflux transporter AcrB TolC docking domain, DN and DC subdomains"/>
    <property type="match status" value="1"/>
</dbReference>
<dbReference type="PANTHER" id="PTHR32063:SF0">
    <property type="entry name" value="SWARMING MOTILITY PROTEIN SWRC"/>
    <property type="match status" value="1"/>
</dbReference>
<dbReference type="PRINTS" id="PR00702">
    <property type="entry name" value="ACRIFLAVINRP"/>
</dbReference>
<evidence type="ECO:0000313" key="3">
    <source>
        <dbReference type="Proteomes" id="UP000050465"/>
    </source>
</evidence>
<feature type="transmembrane region" description="Helical" evidence="1">
    <location>
        <begin position="408"/>
        <end position="428"/>
    </location>
</feature>
<feature type="transmembrane region" description="Helical" evidence="1">
    <location>
        <begin position="30"/>
        <end position="50"/>
    </location>
</feature>
<keyword evidence="1" id="KW-0812">Transmembrane</keyword>
<dbReference type="Gene3D" id="3.30.70.1320">
    <property type="entry name" value="Multidrug efflux transporter AcrB pore domain like"/>
    <property type="match status" value="1"/>
</dbReference>
<dbReference type="GO" id="GO:0042910">
    <property type="term" value="F:xenobiotic transmembrane transporter activity"/>
    <property type="evidence" value="ECO:0007669"/>
    <property type="project" value="TreeGrafter"/>
</dbReference>
<dbReference type="EMBL" id="LJZR01000007">
    <property type="protein sequence ID" value="KPQ36235.1"/>
    <property type="molecule type" value="Genomic_DNA"/>
</dbReference>
<protein>
    <submittedName>
        <fullName evidence="2">Cation/multidrug efflux pump</fullName>
    </submittedName>
</protein>
<dbReference type="SUPFAM" id="SSF82866">
    <property type="entry name" value="Multidrug efflux transporter AcrB transmembrane domain"/>
    <property type="match status" value="2"/>
</dbReference>
<dbReference type="AlphaFoldDB" id="A0A0P7ZS01"/>
<feature type="transmembrane region" description="Helical" evidence="1">
    <location>
        <begin position="1022"/>
        <end position="1049"/>
    </location>
</feature>
<keyword evidence="1" id="KW-1133">Transmembrane helix</keyword>
<dbReference type="InterPro" id="IPR001036">
    <property type="entry name" value="Acrflvin-R"/>
</dbReference>